<accession>A0A2N5CZS3</accession>
<reference evidence="5 6" key="1">
    <citation type="submission" date="2017-12" db="EMBL/GenBank/DDBJ databases">
        <title>The genome sequence of Caulobacter flavus CGMCC1 15093.</title>
        <authorList>
            <person name="Gao J."/>
            <person name="Mao X."/>
            <person name="Sun J."/>
        </authorList>
    </citation>
    <scope>NUCLEOTIDE SEQUENCE [LARGE SCALE GENOMIC DNA]</scope>
    <source>
        <strain evidence="5 6">CGMCC1 15093</strain>
    </source>
</reference>
<dbReference type="Proteomes" id="UP000234483">
    <property type="component" value="Unassembled WGS sequence"/>
</dbReference>
<gene>
    <name evidence="4" type="ORF">C1707_01705</name>
    <name evidence="5" type="ORF">CFHF_04465</name>
</gene>
<reference evidence="4 7" key="2">
    <citation type="submission" date="2018-01" db="EMBL/GenBank/DDBJ databases">
        <title>Complete genome sequence of Caulobacter flavus RHGG3.</title>
        <authorList>
            <person name="Yang E."/>
        </authorList>
    </citation>
    <scope>NUCLEOTIDE SEQUENCE [LARGE SCALE GENOMIC DNA]</scope>
    <source>
        <strain evidence="4 7">RHGG3</strain>
    </source>
</reference>
<dbReference type="SUPFAM" id="SSF46689">
    <property type="entry name" value="Homeodomain-like"/>
    <property type="match status" value="1"/>
</dbReference>
<dbReference type="OrthoDB" id="9787680at2"/>
<sequence length="204" mass="22232">MTKSDTDAPLHLQPYGPGPRAAEKIFETARDLFYREGIRAVGVDEIVSKAGVTKPSLYRSFKSKDDLVAAVLREVEEGFWDRFKSAEDAFPGDPRAQMVAYFEGLAARSVGDDYRGCALSNAAVEYPDRQHVGRMVSQAHKEQLRERLRAKAGEMGATDPKGLGDALLLLIEGVFTSSQMFDGDDKPAMASVGAVRALIAAYCP</sequence>
<dbReference type="AlphaFoldDB" id="A0A2N5CZS3"/>
<keyword evidence="1 2" id="KW-0238">DNA-binding</keyword>
<feature type="domain" description="HTH tetR-type" evidence="3">
    <location>
        <begin position="19"/>
        <end position="79"/>
    </location>
</feature>
<dbReference type="RefSeq" id="WP_101711816.1">
    <property type="nucleotide sequence ID" value="NZ_CP026100.1"/>
</dbReference>
<evidence type="ECO:0000259" key="3">
    <source>
        <dbReference type="PROSITE" id="PS50977"/>
    </source>
</evidence>
<dbReference type="InterPro" id="IPR001647">
    <property type="entry name" value="HTH_TetR"/>
</dbReference>
<dbReference type="KEGG" id="cfh:C1707_01705"/>
<protein>
    <submittedName>
        <fullName evidence="5">TetR family transcriptional regulator</fullName>
    </submittedName>
</protein>
<dbReference type="InterPro" id="IPR036271">
    <property type="entry name" value="Tet_transcr_reg_TetR-rel_C_sf"/>
</dbReference>
<feature type="DNA-binding region" description="H-T-H motif" evidence="2">
    <location>
        <begin position="42"/>
        <end position="61"/>
    </location>
</feature>
<dbReference type="PANTHER" id="PTHR30055:SF200">
    <property type="entry name" value="HTH-TYPE TRANSCRIPTIONAL REPRESSOR BDCR"/>
    <property type="match status" value="1"/>
</dbReference>
<dbReference type="GO" id="GO:0000976">
    <property type="term" value="F:transcription cis-regulatory region binding"/>
    <property type="evidence" value="ECO:0007669"/>
    <property type="project" value="TreeGrafter"/>
</dbReference>
<dbReference type="Gene3D" id="1.10.357.10">
    <property type="entry name" value="Tetracycline Repressor, domain 2"/>
    <property type="match status" value="1"/>
</dbReference>
<name>A0A2N5CZS3_9CAUL</name>
<dbReference type="InterPro" id="IPR050109">
    <property type="entry name" value="HTH-type_TetR-like_transc_reg"/>
</dbReference>
<evidence type="ECO:0000313" key="4">
    <source>
        <dbReference type="EMBL" id="AYV45062.1"/>
    </source>
</evidence>
<dbReference type="GO" id="GO:0003700">
    <property type="term" value="F:DNA-binding transcription factor activity"/>
    <property type="evidence" value="ECO:0007669"/>
    <property type="project" value="TreeGrafter"/>
</dbReference>
<dbReference type="Proteomes" id="UP000281192">
    <property type="component" value="Chromosome"/>
</dbReference>
<proteinExistence type="predicted"/>
<dbReference type="EMBL" id="PJRQ01000008">
    <property type="protein sequence ID" value="PLR19256.1"/>
    <property type="molecule type" value="Genomic_DNA"/>
</dbReference>
<evidence type="ECO:0000313" key="5">
    <source>
        <dbReference type="EMBL" id="PLR19256.1"/>
    </source>
</evidence>
<dbReference type="InterPro" id="IPR009057">
    <property type="entry name" value="Homeodomain-like_sf"/>
</dbReference>
<dbReference type="PRINTS" id="PR00455">
    <property type="entry name" value="HTHTETR"/>
</dbReference>
<evidence type="ECO:0000313" key="6">
    <source>
        <dbReference type="Proteomes" id="UP000234483"/>
    </source>
</evidence>
<dbReference type="SUPFAM" id="SSF48498">
    <property type="entry name" value="Tetracyclin repressor-like, C-terminal domain"/>
    <property type="match status" value="1"/>
</dbReference>
<dbReference type="PROSITE" id="PS50977">
    <property type="entry name" value="HTH_TETR_2"/>
    <property type="match status" value="1"/>
</dbReference>
<organism evidence="5 6">
    <name type="scientific">Caulobacter flavus</name>
    <dbReference type="NCBI Taxonomy" id="1679497"/>
    <lineage>
        <taxon>Bacteria</taxon>
        <taxon>Pseudomonadati</taxon>
        <taxon>Pseudomonadota</taxon>
        <taxon>Alphaproteobacteria</taxon>
        <taxon>Caulobacterales</taxon>
        <taxon>Caulobacteraceae</taxon>
        <taxon>Caulobacter</taxon>
    </lineage>
</organism>
<keyword evidence="7" id="KW-1185">Reference proteome</keyword>
<evidence type="ECO:0000313" key="7">
    <source>
        <dbReference type="Proteomes" id="UP000281192"/>
    </source>
</evidence>
<dbReference type="Pfam" id="PF00440">
    <property type="entry name" value="TetR_N"/>
    <property type="match status" value="1"/>
</dbReference>
<dbReference type="PANTHER" id="PTHR30055">
    <property type="entry name" value="HTH-TYPE TRANSCRIPTIONAL REGULATOR RUTR"/>
    <property type="match status" value="1"/>
</dbReference>
<evidence type="ECO:0000256" key="2">
    <source>
        <dbReference type="PROSITE-ProRule" id="PRU00335"/>
    </source>
</evidence>
<dbReference type="EMBL" id="CP026100">
    <property type="protein sequence ID" value="AYV45062.1"/>
    <property type="molecule type" value="Genomic_DNA"/>
</dbReference>
<evidence type="ECO:0000256" key="1">
    <source>
        <dbReference type="ARBA" id="ARBA00023125"/>
    </source>
</evidence>